<dbReference type="GO" id="GO:0005886">
    <property type="term" value="C:plasma membrane"/>
    <property type="evidence" value="ECO:0007669"/>
    <property type="project" value="UniProtKB-SubCell"/>
</dbReference>
<dbReference type="Pfam" id="PF01943">
    <property type="entry name" value="Polysacc_synt"/>
    <property type="match status" value="1"/>
</dbReference>
<proteinExistence type="predicted"/>
<gene>
    <name evidence="7" type="ORF">CA13_22910</name>
</gene>
<comment type="subcellular location">
    <subcellularLocation>
        <location evidence="1">Cell membrane</location>
        <topology evidence="1">Multi-pass membrane protein</topology>
    </subcellularLocation>
</comment>
<feature type="transmembrane region" description="Helical" evidence="6">
    <location>
        <begin position="245"/>
        <end position="265"/>
    </location>
</feature>
<keyword evidence="5 6" id="KW-0472">Membrane</keyword>
<evidence type="ECO:0000256" key="1">
    <source>
        <dbReference type="ARBA" id="ARBA00004651"/>
    </source>
</evidence>
<evidence type="ECO:0000256" key="5">
    <source>
        <dbReference type="ARBA" id="ARBA00023136"/>
    </source>
</evidence>
<dbReference type="PANTHER" id="PTHR30250">
    <property type="entry name" value="PST FAMILY PREDICTED COLANIC ACID TRANSPORTER"/>
    <property type="match status" value="1"/>
</dbReference>
<keyword evidence="2" id="KW-1003">Cell membrane</keyword>
<feature type="transmembrane region" description="Helical" evidence="6">
    <location>
        <begin position="113"/>
        <end position="131"/>
    </location>
</feature>
<dbReference type="EMBL" id="SJPJ01000001">
    <property type="protein sequence ID" value="TWT80845.1"/>
    <property type="molecule type" value="Genomic_DNA"/>
</dbReference>
<evidence type="ECO:0000313" key="7">
    <source>
        <dbReference type="EMBL" id="TWT80845.1"/>
    </source>
</evidence>
<dbReference type="InterPro" id="IPR050833">
    <property type="entry name" value="Poly_Biosynth_Transport"/>
</dbReference>
<evidence type="ECO:0000256" key="3">
    <source>
        <dbReference type="ARBA" id="ARBA00022692"/>
    </source>
</evidence>
<feature type="transmembrane region" description="Helical" evidence="6">
    <location>
        <begin position="174"/>
        <end position="193"/>
    </location>
</feature>
<feature type="transmembrane region" description="Helical" evidence="6">
    <location>
        <begin position="299"/>
        <end position="320"/>
    </location>
</feature>
<evidence type="ECO:0000256" key="6">
    <source>
        <dbReference type="SAM" id="Phobius"/>
    </source>
</evidence>
<dbReference type="PANTHER" id="PTHR30250:SF11">
    <property type="entry name" value="O-ANTIGEN TRANSPORTER-RELATED"/>
    <property type="match status" value="1"/>
</dbReference>
<feature type="transmembrane region" description="Helical" evidence="6">
    <location>
        <begin position="219"/>
        <end position="239"/>
    </location>
</feature>
<feature type="transmembrane region" description="Helical" evidence="6">
    <location>
        <begin position="47"/>
        <end position="66"/>
    </location>
</feature>
<feature type="transmembrane region" description="Helical" evidence="6">
    <location>
        <begin position="15"/>
        <end position="35"/>
    </location>
</feature>
<comment type="caution">
    <text evidence="7">The sequence shown here is derived from an EMBL/GenBank/DDBJ whole genome shotgun (WGS) entry which is preliminary data.</text>
</comment>
<feature type="transmembrane region" description="Helical" evidence="6">
    <location>
        <begin position="87"/>
        <end position="107"/>
    </location>
</feature>
<feature type="transmembrane region" description="Helical" evidence="6">
    <location>
        <begin position="326"/>
        <end position="348"/>
    </location>
</feature>
<dbReference type="AlphaFoldDB" id="A0A5C5Z0M9"/>
<evidence type="ECO:0000313" key="8">
    <source>
        <dbReference type="Proteomes" id="UP000315010"/>
    </source>
</evidence>
<evidence type="ECO:0000256" key="2">
    <source>
        <dbReference type="ARBA" id="ARBA00022475"/>
    </source>
</evidence>
<reference evidence="7 8" key="1">
    <citation type="submission" date="2019-02" db="EMBL/GenBank/DDBJ databases">
        <title>Deep-cultivation of Planctomycetes and their phenomic and genomic characterization uncovers novel biology.</title>
        <authorList>
            <person name="Wiegand S."/>
            <person name="Jogler M."/>
            <person name="Boedeker C."/>
            <person name="Pinto D."/>
            <person name="Vollmers J."/>
            <person name="Rivas-Marin E."/>
            <person name="Kohn T."/>
            <person name="Peeters S.H."/>
            <person name="Heuer A."/>
            <person name="Rast P."/>
            <person name="Oberbeckmann S."/>
            <person name="Bunk B."/>
            <person name="Jeske O."/>
            <person name="Meyerdierks A."/>
            <person name="Storesund J.E."/>
            <person name="Kallscheuer N."/>
            <person name="Luecker S."/>
            <person name="Lage O.M."/>
            <person name="Pohl T."/>
            <person name="Merkel B.J."/>
            <person name="Hornburger P."/>
            <person name="Mueller R.-W."/>
            <person name="Bruemmer F."/>
            <person name="Labrenz M."/>
            <person name="Spormann A.M."/>
            <person name="Op Den Camp H."/>
            <person name="Overmann J."/>
            <person name="Amann R."/>
            <person name="Jetten M.S.M."/>
            <person name="Mascher T."/>
            <person name="Medema M.H."/>
            <person name="Devos D.P."/>
            <person name="Kaster A.-K."/>
            <person name="Ovreas L."/>
            <person name="Rohde M."/>
            <person name="Galperin M.Y."/>
            <person name="Jogler C."/>
        </authorList>
    </citation>
    <scope>NUCLEOTIDE SEQUENCE [LARGE SCALE GENOMIC DNA]</scope>
    <source>
        <strain evidence="7 8">CA13</strain>
    </source>
</reference>
<keyword evidence="8" id="KW-1185">Reference proteome</keyword>
<name>A0A5C5Z0M9_9BACT</name>
<feature type="transmembrane region" description="Helical" evidence="6">
    <location>
        <begin position="360"/>
        <end position="379"/>
    </location>
</feature>
<keyword evidence="4 6" id="KW-1133">Transmembrane helix</keyword>
<feature type="transmembrane region" description="Helical" evidence="6">
    <location>
        <begin position="151"/>
        <end position="168"/>
    </location>
</feature>
<keyword evidence="3 6" id="KW-0812">Transmembrane</keyword>
<accession>A0A5C5Z0M9</accession>
<evidence type="ECO:0000256" key="4">
    <source>
        <dbReference type="ARBA" id="ARBA00022989"/>
    </source>
</evidence>
<feature type="transmembrane region" description="Helical" evidence="6">
    <location>
        <begin position="391"/>
        <end position="411"/>
    </location>
</feature>
<organism evidence="7 8">
    <name type="scientific">Novipirellula herctigrandis</name>
    <dbReference type="NCBI Taxonomy" id="2527986"/>
    <lineage>
        <taxon>Bacteria</taxon>
        <taxon>Pseudomonadati</taxon>
        <taxon>Planctomycetota</taxon>
        <taxon>Planctomycetia</taxon>
        <taxon>Pirellulales</taxon>
        <taxon>Pirellulaceae</taxon>
        <taxon>Novipirellula</taxon>
    </lineage>
</organism>
<sequence length="425" mass="45766">MLVIVQRLAKKHGEVLKLVSFGGGVAAFSFAANFLLARYLPTSDYGFFSWCLFISQLFFVFSAFGMDRTLVPDLVQSEDKKTLISGSLLLNLVAGSISLPPILYFIWAQSETFSQSITAVAIVVTGILLAASPKAVYDASRKMSSHASMILAEKGIYMLSVAVVLFLAEPEHAFVWVAVALCATRVVSFVMQWSKATIWPGGSIEQAGKSLAGLFQRNFLVFIACCFSVLITHAAPLILKDQLGSSAMACYAIAFQFSLLTQLVISQTTRLEAPTIASAVLRPEPIRPMIWKMLMHSSLVSAGVSIAIGIVGSLTIYYFLPVALHPGIPVLWVISIWSTALGPGRIVNQFTVSMGLNRQYLAATILSGLIAVGLGYFLIQAFGVVGCAINLLVSHMVGIMTQITAVLGAATKRDEDIAKPRTLEA</sequence>
<dbReference type="Proteomes" id="UP000315010">
    <property type="component" value="Unassembled WGS sequence"/>
</dbReference>
<dbReference type="InterPro" id="IPR002797">
    <property type="entry name" value="Polysacc_synth"/>
</dbReference>
<protein>
    <submittedName>
        <fullName evidence="7">Polysaccharide biosynthesis protein</fullName>
    </submittedName>
</protein>